<evidence type="ECO:0000256" key="1">
    <source>
        <dbReference type="SAM" id="Phobius"/>
    </source>
</evidence>
<evidence type="ECO:0000256" key="2">
    <source>
        <dbReference type="SAM" id="SignalP"/>
    </source>
</evidence>
<reference evidence="3 4" key="1">
    <citation type="submission" date="2016-04" db="EMBL/GenBank/DDBJ databases">
        <title>A degradative enzymes factory behind the ericoid mycorrhizal symbiosis.</title>
        <authorList>
            <consortium name="DOE Joint Genome Institute"/>
            <person name="Martino E."/>
            <person name="Morin E."/>
            <person name="Grelet G."/>
            <person name="Kuo A."/>
            <person name="Kohler A."/>
            <person name="Daghino S."/>
            <person name="Barry K."/>
            <person name="Choi C."/>
            <person name="Cichocki N."/>
            <person name="Clum A."/>
            <person name="Copeland A."/>
            <person name="Hainaut M."/>
            <person name="Haridas S."/>
            <person name="Labutti K."/>
            <person name="Lindquist E."/>
            <person name="Lipzen A."/>
            <person name="Khouja H.-R."/>
            <person name="Murat C."/>
            <person name="Ohm R."/>
            <person name="Olson A."/>
            <person name="Spatafora J."/>
            <person name="Veneault-Fourrey C."/>
            <person name="Henrissat B."/>
            <person name="Grigoriev I."/>
            <person name="Martin F."/>
            <person name="Perotto S."/>
        </authorList>
    </citation>
    <scope>NUCLEOTIDE SEQUENCE [LARGE SCALE GENOMIC DNA]</scope>
    <source>
        <strain evidence="3 4">F</strain>
    </source>
</reference>
<dbReference type="OrthoDB" id="10584673at2759"/>
<evidence type="ECO:0000313" key="3">
    <source>
        <dbReference type="EMBL" id="PMD42268.1"/>
    </source>
</evidence>
<keyword evidence="4" id="KW-1185">Reference proteome</keyword>
<keyword evidence="1" id="KW-1133">Transmembrane helix</keyword>
<dbReference type="AlphaFoldDB" id="A0A2J6RUS3"/>
<feature type="chain" id="PRO_5014438289" evidence="2">
    <location>
        <begin position="18"/>
        <end position="293"/>
    </location>
</feature>
<dbReference type="EMBL" id="KZ613943">
    <property type="protein sequence ID" value="PMD42268.1"/>
    <property type="molecule type" value="Genomic_DNA"/>
</dbReference>
<name>A0A2J6RUS3_HYAVF</name>
<feature type="signal peptide" evidence="2">
    <location>
        <begin position="1"/>
        <end position="17"/>
    </location>
</feature>
<accession>A0A2J6RUS3</accession>
<keyword evidence="1" id="KW-0472">Membrane</keyword>
<sequence>MLPFKLYISLCATFLQATSVLSASSTSKSTIASSAAPSTSTALNQATSTSSNTFIPLPTGDQPAVPSKYPSIQELADYFQISPGCAACMVPPLGPYAGGLEDSRCTGYAMKDLCTSSSTETPGVLACDPPYSSNEHCYIYNCSTPDIQRLFYPQTCQDNYDPAYNEIAHLAEYCLDLGVSYANVSAGLNVGYEDPRSEQEILADIKAGTYCLYGGSRSAGALTAEIVAATDTGYSTPPATTATASSKGSTMTAISTSTTEFTKSTAASYSIGEFGIILTGLLLILGAAIVEFS</sequence>
<dbReference type="Proteomes" id="UP000235786">
    <property type="component" value="Unassembled WGS sequence"/>
</dbReference>
<evidence type="ECO:0000313" key="4">
    <source>
        <dbReference type="Proteomes" id="UP000235786"/>
    </source>
</evidence>
<proteinExistence type="predicted"/>
<keyword evidence="1" id="KW-0812">Transmembrane</keyword>
<keyword evidence="2" id="KW-0732">Signal</keyword>
<organism evidence="3 4">
    <name type="scientific">Hyaloscypha variabilis (strain UAMH 11265 / GT02V1 / F)</name>
    <name type="common">Meliniomyces variabilis</name>
    <dbReference type="NCBI Taxonomy" id="1149755"/>
    <lineage>
        <taxon>Eukaryota</taxon>
        <taxon>Fungi</taxon>
        <taxon>Dikarya</taxon>
        <taxon>Ascomycota</taxon>
        <taxon>Pezizomycotina</taxon>
        <taxon>Leotiomycetes</taxon>
        <taxon>Helotiales</taxon>
        <taxon>Hyaloscyphaceae</taxon>
        <taxon>Hyaloscypha</taxon>
        <taxon>Hyaloscypha variabilis</taxon>
    </lineage>
</organism>
<protein>
    <submittedName>
        <fullName evidence="3">Uncharacterized protein</fullName>
    </submittedName>
</protein>
<feature type="transmembrane region" description="Helical" evidence="1">
    <location>
        <begin position="266"/>
        <end position="290"/>
    </location>
</feature>
<gene>
    <name evidence="3" type="ORF">L207DRAFT_527197</name>
</gene>